<dbReference type="EMBL" id="FMZX01000016">
    <property type="protein sequence ID" value="SDE01897.1"/>
    <property type="molecule type" value="Genomic_DNA"/>
</dbReference>
<dbReference type="RefSeq" id="WP_090664545.1">
    <property type="nucleotide sequence ID" value="NZ_FMZX01000016.1"/>
</dbReference>
<sequence length="137" mass="15286">MFRFHRACNKRRDRTGVVILAIKASGGSYAMNDLILTKNNDTLMITWLGLSARFELGHSGSILRDAVRFRPVIEVLCDWMARNGSRGASPRETHTTAELLNILSTGLHQVSYANSGFRQDAGRTDDSIPKLHLRDMG</sequence>
<gene>
    <name evidence="1" type="ORF">SAMN04487779_1016100</name>
</gene>
<keyword evidence="2" id="KW-1185">Reference proteome</keyword>
<dbReference type="Proteomes" id="UP000198925">
    <property type="component" value="Unassembled WGS sequence"/>
</dbReference>
<proteinExistence type="predicted"/>
<dbReference type="STRING" id="938405.SAMN02927895_01196"/>
<dbReference type="AlphaFoldDB" id="A0A1G6ZI04"/>
<organism evidence="1 2">
    <name type="scientific">Belnapia rosea</name>
    <dbReference type="NCBI Taxonomy" id="938405"/>
    <lineage>
        <taxon>Bacteria</taxon>
        <taxon>Pseudomonadati</taxon>
        <taxon>Pseudomonadota</taxon>
        <taxon>Alphaproteobacteria</taxon>
        <taxon>Acetobacterales</taxon>
        <taxon>Roseomonadaceae</taxon>
        <taxon>Belnapia</taxon>
    </lineage>
</organism>
<protein>
    <submittedName>
        <fullName evidence="1">Uncharacterized protein</fullName>
    </submittedName>
</protein>
<evidence type="ECO:0000313" key="1">
    <source>
        <dbReference type="EMBL" id="SDE01897.1"/>
    </source>
</evidence>
<accession>A0A1G6ZI04</accession>
<name>A0A1G6ZI04_9PROT</name>
<evidence type="ECO:0000313" key="2">
    <source>
        <dbReference type="Proteomes" id="UP000198925"/>
    </source>
</evidence>
<reference evidence="1 2" key="1">
    <citation type="submission" date="2016-10" db="EMBL/GenBank/DDBJ databases">
        <authorList>
            <person name="de Groot N.N."/>
        </authorList>
    </citation>
    <scope>NUCLEOTIDE SEQUENCE [LARGE SCALE GENOMIC DNA]</scope>
    <source>
        <strain evidence="1 2">CPCC 100156</strain>
    </source>
</reference>